<sequence>MLVSVIPASAFGASIKDDFTIAWKQFHALSKNHKKAKYRSEWEKVGKKFRNVFKRSTRGQYAPKSLYYLGRTYEELGNRSGIKKISALLLRKLHEKDLAYSDYLTIVHRYAKSDMYSKARK</sequence>
<feature type="non-terminal residue" evidence="1">
    <location>
        <position position="121"/>
    </location>
</feature>
<dbReference type="InterPro" id="IPR011990">
    <property type="entry name" value="TPR-like_helical_dom_sf"/>
</dbReference>
<gene>
    <name evidence="1" type="ORF">ADUPG1_002438</name>
</gene>
<evidence type="ECO:0000313" key="1">
    <source>
        <dbReference type="EMBL" id="GKT33271.1"/>
    </source>
</evidence>
<accession>A0ABQ5KMV8</accession>
<keyword evidence="2" id="KW-1185">Reference proteome</keyword>
<reference evidence="1" key="1">
    <citation type="submission" date="2022-03" db="EMBL/GenBank/DDBJ databases">
        <title>Draft genome sequence of Aduncisulcus paluster, a free-living microaerophilic Fornicata.</title>
        <authorList>
            <person name="Yuyama I."/>
            <person name="Kume K."/>
            <person name="Tamura T."/>
            <person name="Inagaki Y."/>
            <person name="Hashimoto T."/>
        </authorList>
    </citation>
    <scope>NUCLEOTIDE SEQUENCE</scope>
    <source>
        <strain evidence="1">NY0171</strain>
    </source>
</reference>
<organism evidence="1 2">
    <name type="scientific">Aduncisulcus paluster</name>
    <dbReference type="NCBI Taxonomy" id="2918883"/>
    <lineage>
        <taxon>Eukaryota</taxon>
        <taxon>Metamonada</taxon>
        <taxon>Carpediemonas-like organisms</taxon>
        <taxon>Aduncisulcus</taxon>
    </lineage>
</organism>
<dbReference type="Proteomes" id="UP001057375">
    <property type="component" value="Unassembled WGS sequence"/>
</dbReference>
<proteinExistence type="predicted"/>
<name>A0ABQ5KMV8_9EUKA</name>
<dbReference type="EMBL" id="BQXS01002844">
    <property type="protein sequence ID" value="GKT33271.1"/>
    <property type="molecule type" value="Genomic_DNA"/>
</dbReference>
<evidence type="ECO:0000313" key="2">
    <source>
        <dbReference type="Proteomes" id="UP001057375"/>
    </source>
</evidence>
<dbReference type="Gene3D" id="1.25.40.10">
    <property type="entry name" value="Tetratricopeptide repeat domain"/>
    <property type="match status" value="1"/>
</dbReference>
<protein>
    <submittedName>
        <fullName evidence="1">N-acetylmuramoyl-L-alanine amidase</fullName>
    </submittedName>
</protein>
<comment type="caution">
    <text evidence="1">The sequence shown here is derived from an EMBL/GenBank/DDBJ whole genome shotgun (WGS) entry which is preliminary data.</text>
</comment>